<organism evidence="1 2">
    <name type="scientific">Panagrolaimus sp. ES5</name>
    <dbReference type="NCBI Taxonomy" id="591445"/>
    <lineage>
        <taxon>Eukaryota</taxon>
        <taxon>Metazoa</taxon>
        <taxon>Ecdysozoa</taxon>
        <taxon>Nematoda</taxon>
        <taxon>Chromadorea</taxon>
        <taxon>Rhabditida</taxon>
        <taxon>Tylenchina</taxon>
        <taxon>Panagrolaimomorpha</taxon>
        <taxon>Panagrolaimoidea</taxon>
        <taxon>Panagrolaimidae</taxon>
        <taxon>Panagrolaimus</taxon>
    </lineage>
</organism>
<accession>A0AC34FYS3</accession>
<sequence length="354" mass="38411">MEKTNFFINKRRKMADRNSIGENALSLIGNTPMIYLQNVSKECKAKIAVKLEYFNPACSVKDRIGFAMILAAEKAGKIRPGLTTLIEPTSGNTGIALAFVAAARGYKLIITMPASMSMERRTLLRAFGAELVLTDPIELMPGAIKRAEDLAANIPNSFLLHQFNNPANPQIHYETTGPEIWNQTNGQVDAIVFGVGTGGTLTGVGKYLREKKPEVRVFAVEPAEAAVLNGECFAPHKIAGMGVGYAPPVLDTTLYEQAIKVHSDEAIVMARRLALEEGILGGISTGANVQAAIRVGNMPGMEGKLIVTSCNSFGERYLSSPLYAAIRDEAINMNAESLDECLKRLKLHEFPELQ</sequence>
<evidence type="ECO:0000313" key="2">
    <source>
        <dbReference type="WBParaSite" id="ES5_v2.g22448.t1"/>
    </source>
</evidence>
<evidence type="ECO:0000313" key="1">
    <source>
        <dbReference type="Proteomes" id="UP000887579"/>
    </source>
</evidence>
<protein>
    <submittedName>
        <fullName evidence="2">Cysteine synthase</fullName>
    </submittedName>
</protein>
<dbReference type="Proteomes" id="UP000887579">
    <property type="component" value="Unplaced"/>
</dbReference>
<proteinExistence type="predicted"/>
<reference evidence="2" key="1">
    <citation type="submission" date="2022-11" db="UniProtKB">
        <authorList>
            <consortium name="WormBaseParasite"/>
        </authorList>
    </citation>
    <scope>IDENTIFICATION</scope>
</reference>
<dbReference type="WBParaSite" id="ES5_v2.g22448.t1">
    <property type="protein sequence ID" value="ES5_v2.g22448.t1"/>
    <property type="gene ID" value="ES5_v2.g22448"/>
</dbReference>
<name>A0AC34FYS3_9BILA</name>